<dbReference type="RefSeq" id="WP_009451180.1">
    <property type="nucleotide sequence ID" value="NZ_AMSI01000010.1"/>
</dbReference>
<dbReference type="OrthoDB" id="573392at2"/>
<dbReference type="InterPro" id="IPR036010">
    <property type="entry name" value="2Fe-2S_ferredoxin-like_sf"/>
</dbReference>
<dbReference type="EMBL" id="AMSI01000010">
    <property type="protein sequence ID" value="EKF41526.1"/>
    <property type="molecule type" value="Genomic_DNA"/>
</dbReference>
<name>K2P2D9_9HYPH</name>
<reference evidence="2 3" key="1">
    <citation type="journal article" date="2012" name="J. Bacteriol.">
        <title>Genome Sequence of Nitratireductor indicus Type Strain C115.</title>
        <authorList>
            <person name="Lai Q."/>
            <person name="Li G."/>
            <person name="Yu Z."/>
            <person name="Shao Z."/>
        </authorList>
    </citation>
    <scope>NUCLEOTIDE SEQUENCE [LARGE SCALE GENOMIC DNA]</scope>
    <source>
        <strain evidence="2 3">C115</strain>
    </source>
</reference>
<dbReference type="Proteomes" id="UP000007374">
    <property type="component" value="Unassembled WGS sequence"/>
</dbReference>
<evidence type="ECO:0000313" key="2">
    <source>
        <dbReference type="EMBL" id="EKF41526.1"/>
    </source>
</evidence>
<dbReference type="GO" id="GO:0051536">
    <property type="term" value="F:iron-sulfur cluster binding"/>
    <property type="evidence" value="ECO:0007669"/>
    <property type="project" value="InterPro"/>
</dbReference>
<dbReference type="eggNOG" id="COG3383">
    <property type="taxonomic scope" value="Bacteria"/>
</dbReference>
<dbReference type="GO" id="GO:0016491">
    <property type="term" value="F:oxidoreductase activity"/>
    <property type="evidence" value="ECO:0007669"/>
    <property type="project" value="UniProtKB-KW"/>
</dbReference>
<accession>K2P2D9</accession>
<evidence type="ECO:0000256" key="1">
    <source>
        <dbReference type="ARBA" id="ARBA00023002"/>
    </source>
</evidence>
<protein>
    <submittedName>
        <fullName evidence="2">Putative sarcosine oxidase subunit alpha</fullName>
    </submittedName>
</protein>
<gene>
    <name evidence="2" type="ORF">NA8A_14996</name>
</gene>
<dbReference type="PATRIC" id="fig|1231190.3.peg.3109"/>
<proteinExistence type="predicted"/>
<dbReference type="SUPFAM" id="SSF54292">
    <property type="entry name" value="2Fe-2S ferredoxin-like"/>
    <property type="match status" value="1"/>
</dbReference>
<sequence>MLLRTIDESRPRVQLIVDGATVEAFEGETVAACLLRHDMAVTRLTPSGRKRGPYCLMGACFECVVEIDGKANVQACLTAVCDGMSIRRGLP</sequence>
<dbReference type="STRING" id="721133.SAMN05216176_11062"/>
<dbReference type="Gene3D" id="3.10.20.440">
    <property type="entry name" value="2Fe-2S iron-sulphur cluster binding domain, sarcosine oxidase, alpha subunit, N-terminal domain"/>
    <property type="match status" value="1"/>
</dbReference>
<organism evidence="2 3">
    <name type="scientific">Nitratireductor indicus C115</name>
    <dbReference type="NCBI Taxonomy" id="1231190"/>
    <lineage>
        <taxon>Bacteria</taxon>
        <taxon>Pseudomonadati</taxon>
        <taxon>Pseudomonadota</taxon>
        <taxon>Alphaproteobacteria</taxon>
        <taxon>Hyphomicrobiales</taxon>
        <taxon>Phyllobacteriaceae</taxon>
        <taxon>Nitratireductor</taxon>
    </lineage>
</organism>
<keyword evidence="3" id="KW-1185">Reference proteome</keyword>
<dbReference type="AlphaFoldDB" id="K2P2D9"/>
<dbReference type="InterPro" id="IPR042204">
    <property type="entry name" value="2Fe-2S-bd_N"/>
</dbReference>
<comment type="caution">
    <text evidence="2">The sequence shown here is derived from an EMBL/GenBank/DDBJ whole genome shotgun (WGS) entry which is preliminary data.</text>
</comment>
<dbReference type="Pfam" id="PF13510">
    <property type="entry name" value="Fer2_4"/>
    <property type="match status" value="1"/>
</dbReference>
<keyword evidence="1" id="KW-0560">Oxidoreductase</keyword>
<evidence type="ECO:0000313" key="3">
    <source>
        <dbReference type="Proteomes" id="UP000007374"/>
    </source>
</evidence>